<keyword evidence="2 8" id="KW-0507">mRNA processing</keyword>
<comment type="similarity">
    <text evidence="8">Belongs to the splicing factor SR family.</text>
</comment>
<feature type="region of interest" description="Disordered" evidence="9">
    <location>
        <begin position="1"/>
        <end position="20"/>
    </location>
</feature>
<evidence type="ECO:0000256" key="9">
    <source>
        <dbReference type="SAM" id="MobiDB-lite"/>
    </source>
</evidence>
<dbReference type="PANTHER" id="PTHR23139">
    <property type="entry name" value="RNA-BINDING PROTEIN"/>
    <property type="match status" value="1"/>
</dbReference>
<dbReference type="InterPro" id="IPR012677">
    <property type="entry name" value="Nucleotide-bd_a/b_plait_sf"/>
</dbReference>
<keyword evidence="12" id="KW-1185">Reference proteome</keyword>
<accession>A0ABR3AIY2</accession>
<name>A0ABR3AIY2_PHYBL</name>
<evidence type="ECO:0000256" key="7">
    <source>
        <dbReference type="PROSITE-ProRule" id="PRU00176"/>
    </source>
</evidence>
<dbReference type="PROSITE" id="PS50102">
    <property type="entry name" value="RRM"/>
    <property type="match status" value="3"/>
</dbReference>
<dbReference type="NCBIfam" id="TIGR01642">
    <property type="entry name" value="U2AF_lg"/>
    <property type="match status" value="1"/>
</dbReference>
<dbReference type="CDD" id="cd12232">
    <property type="entry name" value="RRM3_U2AF65"/>
    <property type="match status" value="1"/>
</dbReference>
<dbReference type="SMART" id="SM00361">
    <property type="entry name" value="RRM_1"/>
    <property type="match status" value="1"/>
</dbReference>
<evidence type="ECO:0000256" key="2">
    <source>
        <dbReference type="ARBA" id="ARBA00022664"/>
    </source>
</evidence>
<keyword evidence="3" id="KW-0677">Repeat</keyword>
<feature type="domain" description="RRM" evidence="10">
    <location>
        <begin position="250"/>
        <end position="330"/>
    </location>
</feature>
<evidence type="ECO:0000256" key="5">
    <source>
        <dbReference type="ARBA" id="ARBA00023187"/>
    </source>
</evidence>
<feature type="compositionally biased region" description="Basic residues" evidence="9">
    <location>
        <begin position="122"/>
        <end position="141"/>
    </location>
</feature>
<dbReference type="SUPFAM" id="SSF54928">
    <property type="entry name" value="RNA-binding domain, RBD"/>
    <property type="match status" value="2"/>
</dbReference>
<evidence type="ECO:0000256" key="6">
    <source>
        <dbReference type="ARBA" id="ARBA00023242"/>
    </source>
</evidence>
<feature type="compositionally biased region" description="Basic and acidic residues" evidence="9">
    <location>
        <begin position="1"/>
        <end position="19"/>
    </location>
</feature>
<dbReference type="InterPro" id="IPR006529">
    <property type="entry name" value="U2AF_lg"/>
</dbReference>
<proteinExistence type="inferred from homology"/>
<protein>
    <recommendedName>
        <fullName evidence="8">Splicing factor U2AF subunit</fullName>
    </recommendedName>
    <alternativeName>
        <fullName evidence="8">U2 snRNP auxiliary factor large subunit</fullName>
    </alternativeName>
</protein>
<organism evidence="11 12">
    <name type="scientific">Phycomyces blakesleeanus</name>
    <dbReference type="NCBI Taxonomy" id="4837"/>
    <lineage>
        <taxon>Eukaryota</taxon>
        <taxon>Fungi</taxon>
        <taxon>Fungi incertae sedis</taxon>
        <taxon>Mucoromycota</taxon>
        <taxon>Mucoromycotina</taxon>
        <taxon>Mucoromycetes</taxon>
        <taxon>Mucorales</taxon>
        <taxon>Phycomycetaceae</taxon>
        <taxon>Phycomyces</taxon>
    </lineage>
</organism>
<dbReference type="CDD" id="cd12231">
    <property type="entry name" value="RRM2_U2AF65"/>
    <property type="match status" value="1"/>
</dbReference>
<evidence type="ECO:0000256" key="1">
    <source>
        <dbReference type="ARBA" id="ARBA00004123"/>
    </source>
</evidence>
<reference evidence="11 12" key="1">
    <citation type="submission" date="2024-04" db="EMBL/GenBank/DDBJ databases">
        <title>Symmetric and asymmetric DNA N6-adenine methylation regulates different biological responses in Mucorales.</title>
        <authorList>
            <consortium name="Lawrence Berkeley National Laboratory"/>
            <person name="Lax C."/>
            <person name="Mondo S.J."/>
            <person name="Osorio-Concepcion M."/>
            <person name="Muszewska A."/>
            <person name="Corrochano-Luque M."/>
            <person name="Gutierrez G."/>
            <person name="Riley R."/>
            <person name="Lipzen A."/>
            <person name="Guo J."/>
            <person name="Hundley H."/>
            <person name="Amirebrahimi M."/>
            <person name="Ng V."/>
            <person name="Lorenzo-Gutierrez D."/>
            <person name="Binder U."/>
            <person name="Yang J."/>
            <person name="Song Y."/>
            <person name="Canovas D."/>
            <person name="Navarro E."/>
            <person name="Freitag M."/>
            <person name="Gabaldon T."/>
            <person name="Grigoriev I.V."/>
            <person name="Corrochano L.M."/>
            <person name="Nicolas F.E."/>
            <person name="Garre V."/>
        </authorList>
    </citation>
    <scope>NUCLEOTIDE SEQUENCE [LARGE SCALE GENOMIC DNA]</scope>
    <source>
        <strain evidence="11 12">L51</strain>
    </source>
</reference>
<dbReference type="InterPro" id="IPR003954">
    <property type="entry name" value="RRM_euk-type"/>
</dbReference>
<evidence type="ECO:0000259" key="10">
    <source>
        <dbReference type="PROSITE" id="PS50102"/>
    </source>
</evidence>
<feature type="domain" description="RRM" evidence="10">
    <location>
        <begin position="354"/>
        <end position="431"/>
    </location>
</feature>
<dbReference type="SMART" id="SM00360">
    <property type="entry name" value="RRM"/>
    <property type="match status" value="3"/>
</dbReference>
<dbReference type="InterPro" id="IPR000504">
    <property type="entry name" value="RRM_dom"/>
</dbReference>
<keyword evidence="5 8" id="KW-0508">mRNA splicing</keyword>
<dbReference type="CDD" id="cd12230">
    <property type="entry name" value="RRM1_U2AF65"/>
    <property type="match status" value="1"/>
</dbReference>
<feature type="region of interest" description="Disordered" evidence="9">
    <location>
        <begin position="40"/>
        <end position="166"/>
    </location>
</feature>
<feature type="domain" description="RRM" evidence="10">
    <location>
        <begin position="461"/>
        <end position="551"/>
    </location>
</feature>
<evidence type="ECO:0000313" key="11">
    <source>
        <dbReference type="EMBL" id="KAL0075480.1"/>
    </source>
</evidence>
<dbReference type="Gene3D" id="3.30.70.330">
    <property type="match status" value="3"/>
</dbReference>
<dbReference type="Pfam" id="PF00076">
    <property type="entry name" value="RRM_1"/>
    <property type="match status" value="2"/>
</dbReference>
<dbReference type="Proteomes" id="UP001448207">
    <property type="component" value="Unassembled WGS sequence"/>
</dbReference>
<comment type="caution">
    <text evidence="11">The sequence shown here is derived from an EMBL/GenBank/DDBJ whole genome shotgun (WGS) entry which is preliminary data.</text>
</comment>
<evidence type="ECO:0000256" key="4">
    <source>
        <dbReference type="ARBA" id="ARBA00022884"/>
    </source>
</evidence>
<feature type="compositionally biased region" description="Basic and acidic residues" evidence="9">
    <location>
        <begin position="100"/>
        <end position="121"/>
    </location>
</feature>
<comment type="function">
    <text evidence="8">Necessary for the splicing of pre-mRNA.</text>
</comment>
<keyword evidence="4 7" id="KW-0694">RNA-binding</keyword>
<sequence>MERRIKTEVIEHGHGDSNERNAAQLANSFLSSVSEQLAHESKGNEYYQDRKAHYGGNDALYQRTSSRGDDGYHRSSRDHGGNRDRYREHERENRHRRSGGSRERRERSRDRYRGRTRDDRRTTRRRTPSPRVSRHSSRHSHSQPTSSSNDRPGRGSESTSSVVPLHMRPRKLNNWDMAPQGMEGMTAEQVKQTGLFPLPGQMLGTRAPEAFAAPGSYGMMATAPDGSRVRLTQGAAGPVALNATVARQARRVYVGQIPLGIDEQSMSDFFNQTMQTMGLATAPSVLSVHINRERNYAFVEFYDPDQATSAMAFDGIVFQGQALRVRRPKDYQPAGEPADMMHMPVSTVVPDTPNKIFIGGLPMYLNEDQIMELLQSFGELRAFHLVKEPSGASKGFAFCEYADPSVTDLACQGLNNMELGERRLVVQRASQGAKHGGEVGGAFPALDILSVGTVKDEDATRVLQLMNMVTPEELENDEEYRDIWEDIEEECAKFGEIVDMKIPRPHANQIVPGLGKIFVRFSTNQQTMAAVRSLAGRRFADRIVLASFIDEDNYLADNF</sequence>
<evidence type="ECO:0000256" key="3">
    <source>
        <dbReference type="ARBA" id="ARBA00022737"/>
    </source>
</evidence>
<feature type="compositionally biased region" description="Basic and acidic residues" evidence="9">
    <location>
        <begin position="40"/>
        <end position="52"/>
    </location>
</feature>
<dbReference type="EMBL" id="JBCLYO010000036">
    <property type="protein sequence ID" value="KAL0075480.1"/>
    <property type="molecule type" value="Genomic_DNA"/>
</dbReference>
<dbReference type="InterPro" id="IPR035979">
    <property type="entry name" value="RBD_domain_sf"/>
</dbReference>
<evidence type="ECO:0000313" key="12">
    <source>
        <dbReference type="Proteomes" id="UP001448207"/>
    </source>
</evidence>
<evidence type="ECO:0000256" key="8">
    <source>
        <dbReference type="RuleBase" id="RU364135"/>
    </source>
</evidence>
<feature type="compositionally biased region" description="Basic and acidic residues" evidence="9">
    <location>
        <begin position="66"/>
        <end position="93"/>
    </location>
</feature>
<comment type="subcellular location">
    <subcellularLocation>
        <location evidence="1 8">Nucleus</location>
    </subcellularLocation>
</comment>
<gene>
    <name evidence="11" type="ORF">J3Q64DRAFT_1376820</name>
</gene>
<keyword evidence="6 8" id="KW-0539">Nucleus</keyword>